<dbReference type="EMBL" id="KK583217">
    <property type="protein sequence ID" value="KDO27497.1"/>
    <property type="molecule type" value="Genomic_DNA"/>
</dbReference>
<dbReference type="VEuPathDB" id="FungiDB:SPRG_20337"/>
<gene>
    <name evidence="1" type="ORF">SPRG_20337</name>
</gene>
<organism evidence="1 2">
    <name type="scientific">Saprolegnia parasitica (strain CBS 223.65)</name>
    <dbReference type="NCBI Taxonomy" id="695850"/>
    <lineage>
        <taxon>Eukaryota</taxon>
        <taxon>Sar</taxon>
        <taxon>Stramenopiles</taxon>
        <taxon>Oomycota</taxon>
        <taxon>Saprolegniomycetes</taxon>
        <taxon>Saprolegniales</taxon>
        <taxon>Saprolegniaceae</taxon>
        <taxon>Saprolegnia</taxon>
    </lineage>
</organism>
<protein>
    <submittedName>
        <fullName evidence="1">Uncharacterized protein</fullName>
    </submittedName>
</protein>
<dbReference type="OrthoDB" id="78657at2759"/>
<proteinExistence type="predicted"/>
<accession>A0A067CL12</accession>
<evidence type="ECO:0000313" key="2">
    <source>
        <dbReference type="Proteomes" id="UP000030745"/>
    </source>
</evidence>
<dbReference type="RefSeq" id="XP_012201947.1">
    <property type="nucleotide sequence ID" value="XM_012346557.1"/>
</dbReference>
<reference evidence="1 2" key="1">
    <citation type="journal article" date="2013" name="PLoS Genet.">
        <title>Distinctive expansion of potential virulence genes in the genome of the oomycete fish pathogen Saprolegnia parasitica.</title>
        <authorList>
            <person name="Jiang R.H."/>
            <person name="de Bruijn I."/>
            <person name="Haas B.J."/>
            <person name="Belmonte R."/>
            <person name="Lobach L."/>
            <person name="Christie J."/>
            <person name="van den Ackerveken G."/>
            <person name="Bottin A."/>
            <person name="Bulone V."/>
            <person name="Diaz-Moreno S.M."/>
            <person name="Dumas B."/>
            <person name="Fan L."/>
            <person name="Gaulin E."/>
            <person name="Govers F."/>
            <person name="Grenville-Briggs L.J."/>
            <person name="Horner N.R."/>
            <person name="Levin J.Z."/>
            <person name="Mammella M."/>
            <person name="Meijer H.J."/>
            <person name="Morris P."/>
            <person name="Nusbaum C."/>
            <person name="Oome S."/>
            <person name="Phillips A.J."/>
            <person name="van Rooyen D."/>
            <person name="Rzeszutek E."/>
            <person name="Saraiva M."/>
            <person name="Secombes C.J."/>
            <person name="Seidl M.F."/>
            <person name="Snel B."/>
            <person name="Stassen J.H."/>
            <person name="Sykes S."/>
            <person name="Tripathy S."/>
            <person name="van den Berg H."/>
            <person name="Vega-Arreguin J.C."/>
            <person name="Wawra S."/>
            <person name="Young S.K."/>
            <person name="Zeng Q."/>
            <person name="Dieguez-Uribeondo J."/>
            <person name="Russ C."/>
            <person name="Tyler B.M."/>
            <person name="van West P."/>
        </authorList>
    </citation>
    <scope>NUCLEOTIDE SEQUENCE [LARGE SCALE GENOMIC DNA]</scope>
    <source>
        <strain evidence="1 2">CBS 223.65</strain>
    </source>
</reference>
<dbReference type="GeneID" id="24141503"/>
<keyword evidence="2" id="KW-1185">Reference proteome</keyword>
<dbReference type="Proteomes" id="UP000030745">
    <property type="component" value="Unassembled WGS sequence"/>
</dbReference>
<sequence length="340" mass="36883">MFDRDYFQPIDLSRADELERMSRAVATMGDPFLRDTPPGWLPEAHDEAPFEMPPRGRYYREVWQDQEFVEAVGGDFVVVDDNHVLATGYNDDVFEAYYCKLEAAMGDDGSFPMDGVLPDPTPPPATETDEIASALTQCVAAFVPQVLSNWHTLRHLADRVRDLAPLDAIYEQEATFVKRVEASYNALRRRSKKAAGKRSHVRAAPARTPAQAAACAYAAQFASQLVVGDGVDYLDATGYWTSAVVVDAFPEAGARLTHVKVHVSGCSFASQTWVAVAGGRLLPPGAVSARKAPHLDVDLVNRDGGVVCSAARARAVLPCPSTTVAIARTLESLFVASSKP</sequence>
<name>A0A067CL12_SAPPC</name>
<dbReference type="AlphaFoldDB" id="A0A067CL12"/>
<evidence type="ECO:0000313" key="1">
    <source>
        <dbReference type="EMBL" id="KDO27497.1"/>
    </source>
</evidence>
<dbReference type="KEGG" id="spar:SPRG_20337"/>